<evidence type="ECO:0000256" key="10">
    <source>
        <dbReference type="SAM" id="MobiDB-lite"/>
    </source>
</evidence>
<reference evidence="11 12" key="1">
    <citation type="journal article" date="2024" name="G3 (Bethesda)">
        <title>Genome assembly of Hibiscus sabdariffa L. provides insights into metabolisms of medicinal natural products.</title>
        <authorList>
            <person name="Kim T."/>
        </authorList>
    </citation>
    <scope>NUCLEOTIDE SEQUENCE [LARGE SCALE GENOMIC DNA]</scope>
    <source>
        <strain evidence="11">TK-2024</strain>
        <tissue evidence="11">Old leaves</tissue>
    </source>
</reference>
<evidence type="ECO:0000256" key="1">
    <source>
        <dbReference type="ARBA" id="ARBA00004613"/>
    </source>
</evidence>
<feature type="region of interest" description="Disordered" evidence="10">
    <location>
        <begin position="10"/>
        <end position="31"/>
    </location>
</feature>
<evidence type="ECO:0000256" key="3">
    <source>
        <dbReference type="ARBA" id="ARBA00022473"/>
    </source>
</evidence>
<dbReference type="EMBL" id="JBBPBN010000026">
    <property type="protein sequence ID" value="KAK9008510.1"/>
    <property type="molecule type" value="Genomic_DNA"/>
</dbReference>
<keyword evidence="8 9" id="KW-0339">Growth factor</keyword>
<keyword evidence="12" id="KW-1185">Reference proteome</keyword>
<keyword evidence="7 9" id="KW-0221">Differentiation</keyword>
<protein>
    <recommendedName>
        <fullName evidence="9">Phytosulfokine</fullName>
    </recommendedName>
    <component>
        <recommendedName>
            <fullName evidence="9">Phytosulfokine-alpha</fullName>
            <shortName evidence="9">PSK-alpha</shortName>
            <shortName evidence="9">Phytosulfokine-a</shortName>
        </recommendedName>
    </component>
    <component>
        <recommendedName>
            <fullName evidence="9">Phytosulfokine-beta</fullName>
            <shortName evidence="9">PSK-beta</shortName>
            <shortName evidence="9">Phytosulfokine-b</shortName>
        </recommendedName>
    </component>
</protein>
<dbReference type="InterPro" id="IPR009438">
    <property type="entry name" value="Phytosulfokine"/>
</dbReference>
<dbReference type="PANTHER" id="PTHR33285:SF39">
    <property type="entry name" value="PHYTOSULFOKINE"/>
    <property type="match status" value="1"/>
</dbReference>
<comment type="subcellular location">
    <subcellularLocation>
        <location evidence="1 9">Secreted</location>
    </subcellularLocation>
</comment>
<evidence type="ECO:0000256" key="8">
    <source>
        <dbReference type="ARBA" id="ARBA00023030"/>
    </source>
</evidence>
<dbReference type="Proteomes" id="UP001396334">
    <property type="component" value="Unassembled WGS sequence"/>
</dbReference>
<proteinExistence type="inferred from homology"/>
<comment type="similarity">
    <text evidence="2 9">Belongs to the phytosulfokine family.</text>
</comment>
<evidence type="ECO:0000256" key="5">
    <source>
        <dbReference type="ARBA" id="ARBA00022641"/>
    </source>
</evidence>
<evidence type="ECO:0000313" key="11">
    <source>
        <dbReference type="EMBL" id="KAK9008510.1"/>
    </source>
</evidence>
<accession>A0ABR2R6R6</accession>
<evidence type="ECO:0000256" key="2">
    <source>
        <dbReference type="ARBA" id="ARBA00010781"/>
    </source>
</evidence>
<organism evidence="11 12">
    <name type="scientific">Hibiscus sabdariffa</name>
    <name type="common">roselle</name>
    <dbReference type="NCBI Taxonomy" id="183260"/>
    <lineage>
        <taxon>Eukaryota</taxon>
        <taxon>Viridiplantae</taxon>
        <taxon>Streptophyta</taxon>
        <taxon>Embryophyta</taxon>
        <taxon>Tracheophyta</taxon>
        <taxon>Spermatophyta</taxon>
        <taxon>Magnoliopsida</taxon>
        <taxon>eudicotyledons</taxon>
        <taxon>Gunneridae</taxon>
        <taxon>Pentapetalae</taxon>
        <taxon>rosids</taxon>
        <taxon>malvids</taxon>
        <taxon>Malvales</taxon>
        <taxon>Malvaceae</taxon>
        <taxon>Malvoideae</taxon>
        <taxon>Hibiscus</taxon>
    </lineage>
</organism>
<keyword evidence="6 9" id="KW-0732">Signal</keyword>
<dbReference type="Pfam" id="PF06404">
    <property type="entry name" value="PSK"/>
    <property type="match status" value="1"/>
</dbReference>
<comment type="PTM">
    <text evidence="9">Sulfation is important for activity and for the binding to a putative membrane receptor.</text>
</comment>
<comment type="PTM">
    <text evidence="9">PSK-alpha is produced by endopeptidase digestion. PSK-beta is produced from PSK-alpha by exopeptidase digestion.</text>
</comment>
<evidence type="ECO:0000256" key="9">
    <source>
        <dbReference type="RuleBase" id="RU368031"/>
    </source>
</evidence>
<evidence type="ECO:0000256" key="4">
    <source>
        <dbReference type="ARBA" id="ARBA00022525"/>
    </source>
</evidence>
<evidence type="ECO:0000256" key="6">
    <source>
        <dbReference type="ARBA" id="ARBA00022729"/>
    </source>
</evidence>
<keyword evidence="4 9" id="KW-0964">Secreted</keyword>
<keyword evidence="5 9" id="KW-0765">Sulfation</keyword>
<sequence>MAFLLLSTAQTRPLSTNNGQQTDDPQTPFSQKLQESSYIDDVCKGLDGEDCLVNRSLSAHTDYIYTQQNITKPAGLSTYAETGCWHGGTACLTSIHNIGANMDSGIAQSYTL</sequence>
<gene>
    <name evidence="11" type="ORF">V6N11_075400</name>
</gene>
<name>A0ABR2R6R6_9ROSI</name>
<dbReference type="PANTHER" id="PTHR33285">
    <property type="entry name" value="PHYTOSULFOKINES 3"/>
    <property type="match status" value="1"/>
</dbReference>
<comment type="function">
    <text evidence="9">Promotes plant cell differentiation, organogenesis and somatic embryogenesis as well as cell proliferation.</text>
</comment>
<comment type="caution">
    <text evidence="11">The sequence shown here is derived from an EMBL/GenBank/DDBJ whole genome shotgun (WGS) entry which is preliminary data.</text>
</comment>
<keyword evidence="3 9" id="KW-0217">Developmental protein</keyword>
<evidence type="ECO:0000313" key="12">
    <source>
        <dbReference type="Proteomes" id="UP001396334"/>
    </source>
</evidence>
<evidence type="ECO:0000256" key="7">
    <source>
        <dbReference type="ARBA" id="ARBA00022782"/>
    </source>
</evidence>